<organism evidence="2 3">
    <name type="scientific">Ramularia collo-cygni</name>
    <dbReference type="NCBI Taxonomy" id="112498"/>
    <lineage>
        <taxon>Eukaryota</taxon>
        <taxon>Fungi</taxon>
        <taxon>Dikarya</taxon>
        <taxon>Ascomycota</taxon>
        <taxon>Pezizomycotina</taxon>
        <taxon>Dothideomycetes</taxon>
        <taxon>Dothideomycetidae</taxon>
        <taxon>Mycosphaerellales</taxon>
        <taxon>Mycosphaerellaceae</taxon>
        <taxon>Ramularia</taxon>
    </lineage>
</organism>
<sequence>MLFLQSLCRLLAATLLAFGIAHADQQMPLGQHAAKKTITYTILSTRTRYAFRPHTATMMRPTPTLSAPWLAQLHKKQRKDNCDETACAMCKSSSQCDTTKSTCTECDAKPYCDC</sequence>
<gene>
    <name evidence="2" type="ORF">RCC_03621</name>
</gene>
<proteinExistence type="predicted"/>
<reference evidence="2 3" key="1">
    <citation type="submission" date="2016-03" db="EMBL/GenBank/DDBJ databases">
        <authorList>
            <person name="Ploux O."/>
        </authorList>
    </citation>
    <scope>NUCLEOTIDE SEQUENCE [LARGE SCALE GENOMIC DNA]</scope>
    <source>
        <strain evidence="2 3">URUG2</strain>
    </source>
</reference>
<dbReference type="Proteomes" id="UP000225277">
    <property type="component" value="Unassembled WGS sequence"/>
</dbReference>
<accession>A0A2D3UUL3</accession>
<dbReference type="AlphaFoldDB" id="A0A2D3UUL3"/>
<keyword evidence="1" id="KW-0732">Signal</keyword>
<feature type="signal peptide" evidence="1">
    <location>
        <begin position="1"/>
        <end position="23"/>
    </location>
</feature>
<keyword evidence="3" id="KW-1185">Reference proteome</keyword>
<dbReference type="GeneID" id="35598820"/>
<evidence type="ECO:0000313" key="2">
    <source>
        <dbReference type="EMBL" id="CZT17785.1"/>
    </source>
</evidence>
<feature type="chain" id="PRO_5013608745" description="Zn(2)-C6 fungal-type domain-containing protein" evidence="1">
    <location>
        <begin position="24"/>
        <end position="114"/>
    </location>
</feature>
<protein>
    <recommendedName>
        <fullName evidence="4">Zn(2)-C6 fungal-type domain-containing protein</fullName>
    </recommendedName>
</protein>
<name>A0A2D3UUL3_9PEZI</name>
<evidence type="ECO:0000256" key="1">
    <source>
        <dbReference type="SAM" id="SignalP"/>
    </source>
</evidence>
<dbReference type="EMBL" id="FJUY01000004">
    <property type="protein sequence ID" value="CZT17785.1"/>
    <property type="molecule type" value="Genomic_DNA"/>
</dbReference>
<dbReference type="RefSeq" id="XP_023624676.1">
    <property type="nucleotide sequence ID" value="XM_023768908.1"/>
</dbReference>
<evidence type="ECO:0000313" key="3">
    <source>
        <dbReference type="Proteomes" id="UP000225277"/>
    </source>
</evidence>
<evidence type="ECO:0008006" key="4">
    <source>
        <dbReference type="Google" id="ProtNLM"/>
    </source>
</evidence>